<reference evidence="1 2" key="1">
    <citation type="submission" date="2018-05" db="EMBL/GenBank/DDBJ databases">
        <title>Salinimonas sp. HMF8227 Genome sequencing and assembly.</title>
        <authorList>
            <person name="Kang H."/>
            <person name="Kang J."/>
            <person name="Cha I."/>
            <person name="Kim H."/>
            <person name="Joh K."/>
        </authorList>
    </citation>
    <scope>NUCLEOTIDE SEQUENCE [LARGE SCALE GENOMIC DNA]</scope>
    <source>
        <strain evidence="1 2">HMF8227</strain>
    </source>
</reference>
<name>A0A2S2E2S3_9ALTE</name>
<dbReference type="AlphaFoldDB" id="A0A2S2E2S3"/>
<gene>
    <name evidence="1" type="ORF">HMF8227_01466</name>
</gene>
<keyword evidence="2" id="KW-1185">Reference proteome</keyword>
<dbReference type="Proteomes" id="UP000245728">
    <property type="component" value="Chromosome"/>
</dbReference>
<organism evidence="1 2">
    <name type="scientific">Saliniradius amylolyticus</name>
    <dbReference type="NCBI Taxonomy" id="2183582"/>
    <lineage>
        <taxon>Bacteria</taxon>
        <taxon>Pseudomonadati</taxon>
        <taxon>Pseudomonadota</taxon>
        <taxon>Gammaproteobacteria</taxon>
        <taxon>Alteromonadales</taxon>
        <taxon>Alteromonadaceae</taxon>
        <taxon>Saliniradius</taxon>
    </lineage>
</organism>
<dbReference type="EMBL" id="CP029347">
    <property type="protein sequence ID" value="AWL11941.1"/>
    <property type="molecule type" value="Genomic_DNA"/>
</dbReference>
<accession>A0A2S2E2S3</accession>
<proteinExistence type="predicted"/>
<sequence length="69" mass="7895">MTKVYKYNYNKPHSGHGYIEPLVEDVPEGSEIAMRLSSPIDDDDVAYIEKTLDVSVVKVYSNECILMKR</sequence>
<dbReference type="RefSeq" id="WP_109339552.1">
    <property type="nucleotide sequence ID" value="NZ_CP029347.1"/>
</dbReference>
<evidence type="ECO:0000313" key="1">
    <source>
        <dbReference type="EMBL" id="AWL11941.1"/>
    </source>
</evidence>
<evidence type="ECO:0000313" key="2">
    <source>
        <dbReference type="Proteomes" id="UP000245728"/>
    </source>
</evidence>
<protein>
    <submittedName>
        <fullName evidence="1">Uncharacterized protein</fullName>
    </submittedName>
</protein>
<dbReference type="KEGG" id="salh:HMF8227_01466"/>